<dbReference type="RefSeq" id="XP_007317726.1">
    <property type="nucleotide sequence ID" value="XM_007317664.1"/>
</dbReference>
<dbReference type="OrthoDB" id="2670565at2759"/>
<reference evidence="2" key="1">
    <citation type="submission" date="2011-04" db="EMBL/GenBank/DDBJ databases">
        <title>Evolution of plant cell wall degrading machinery underlies the functional diversity of forest fungi.</title>
        <authorList>
            <consortium name="US DOE Joint Genome Institute (JGI-PGF)"/>
            <person name="Eastwood D.C."/>
            <person name="Floudas D."/>
            <person name="Binder M."/>
            <person name="Majcherczyk A."/>
            <person name="Schneider P."/>
            <person name="Aerts A."/>
            <person name="Asiegbu F.O."/>
            <person name="Baker S.E."/>
            <person name="Barry K."/>
            <person name="Bendiksby M."/>
            <person name="Blumentritt M."/>
            <person name="Coutinho P.M."/>
            <person name="Cullen D."/>
            <person name="Cullen D."/>
            <person name="Gathman A."/>
            <person name="Goodell B."/>
            <person name="Henrissat B."/>
            <person name="Ihrmark K."/>
            <person name="Kauserud H."/>
            <person name="Kohler A."/>
            <person name="LaButti K."/>
            <person name="Lapidus A."/>
            <person name="Lavin J.L."/>
            <person name="Lee Y.-H."/>
            <person name="Lindquist E."/>
            <person name="Lilly W."/>
            <person name="Lucas S."/>
            <person name="Morin E."/>
            <person name="Murat C."/>
            <person name="Oguiza J.A."/>
            <person name="Park J."/>
            <person name="Pisabarro A.G."/>
            <person name="Riley R."/>
            <person name="Rosling A."/>
            <person name="Salamov A."/>
            <person name="Schmidt O."/>
            <person name="Schmutz J."/>
            <person name="Skrede I."/>
            <person name="Stenlid J."/>
            <person name="Wiebenga A."/>
            <person name="Xie X."/>
            <person name="Kues U."/>
            <person name="Hibbett D.S."/>
            <person name="Hoffmeister D."/>
            <person name="Hogberg N."/>
            <person name="Martin F."/>
            <person name="Grigoriev I.V."/>
            <person name="Watkinson S.C."/>
        </authorList>
    </citation>
    <scope>NUCLEOTIDE SEQUENCE</scope>
    <source>
        <strain evidence="2">S7.9</strain>
    </source>
</reference>
<organism>
    <name type="scientific">Serpula lacrymans var. lacrymans (strain S7.9)</name>
    <name type="common">Dry rot fungus</name>
    <dbReference type="NCBI Taxonomy" id="578457"/>
    <lineage>
        <taxon>Eukaryota</taxon>
        <taxon>Fungi</taxon>
        <taxon>Dikarya</taxon>
        <taxon>Basidiomycota</taxon>
        <taxon>Agaricomycotina</taxon>
        <taxon>Agaricomycetes</taxon>
        <taxon>Agaricomycetidae</taxon>
        <taxon>Boletales</taxon>
        <taxon>Coniophorineae</taxon>
        <taxon>Serpulaceae</taxon>
        <taxon>Serpula</taxon>
    </lineage>
</organism>
<dbReference type="AlphaFoldDB" id="F8NTD2"/>
<name>F8NTD2_SERL9</name>
<gene>
    <name evidence="2" type="ORF">SERLADRAFT_415117</name>
</gene>
<evidence type="ECO:0000256" key="1">
    <source>
        <dbReference type="SAM" id="MobiDB-lite"/>
    </source>
</evidence>
<dbReference type="GeneID" id="18813352"/>
<feature type="region of interest" description="Disordered" evidence="1">
    <location>
        <begin position="219"/>
        <end position="257"/>
    </location>
</feature>
<proteinExistence type="predicted"/>
<feature type="compositionally biased region" description="Basic and acidic residues" evidence="1">
    <location>
        <begin position="62"/>
        <end position="73"/>
    </location>
</feature>
<protein>
    <submittedName>
        <fullName evidence="2">Uncharacterized protein</fullName>
    </submittedName>
</protein>
<feature type="compositionally biased region" description="Low complexity" evidence="1">
    <location>
        <begin position="247"/>
        <end position="257"/>
    </location>
</feature>
<accession>F8NTD2</accession>
<sequence>MNIGLGLALDAFDSFNASCASAPPSGACTAVSPIDSEGRVTGKRKWCSSSQNVMYSSRQSQYKRELQPNHTYDRALPSGPSSNSRRKKVRRLQQQQQANASIQCTESSAAQYKFDSAAKRQEYTKRKTNGAHIPASCSSSLSTNTNVSKGIDGLRLPTSSAMFPVTTLDSITPESIASLLEALKSAQISTHQHSQSTEGYGMSYLSAFPPTPVSSLPFPCSLPPATPPSHKPTHPVPDIASHGPLTSDTSPDSSVIQSSSPELHLIYHGVPLTYPLRTLPDDPTVPLILLSVTHADPGAYFLVGACYRRTGRSRAARSIVKALIEANRADGNTESSLRPAMLLLAACEHDLARSAVSTPEHDTHENAAKELLRAVYGAGVDNAKGIPPGRDAVNTNALGLYFREEDPNFSAHGPHCTSALRTTSLSSSPSNSIYFPLPSNLISTPGTRLLAPLTSSAGTRIQELEQVIYKLISEKQDAEKRADEAERRAHDSEGRLANNGIVPTDTKYHLTGSGSKLRVAGMQAQTDQNTWGVHQDRNTAMGTWH</sequence>
<feature type="region of interest" description="Disordered" evidence="1">
    <location>
        <begin position="57"/>
        <end position="101"/>
    </location>
</feature>
<dbReference type="KEGG" id="sla:SERLADRAFT_415117"/>
<feature type="compositionally biased region" description="Pro residues" evidence="1">
    <location>
        <begin position="220"/>
        <end position="230"/>
    </location>
</feature>
<feature type="compositionally biased region" description="Basic and acidic residues" evidence="1">
    <location>
        <begin position="476"/>
        <end position="494"/>
    </location>
</feature>
<dbReference type="EMBL" id="GL945433">
    <property type="protein sequence ID" value="EGO25604.1"/>
    <property type="molecule type" value="Genomic_DNA"/>
</dbReference>
<dbReference type="HOGENOM" id="CLU_499825_0_0_1"/>
<evidence type="ECO:0000313" key="2">
    <source>
        <dbReference type="EMBL" id="EGO25604.1"/>
    </source>
</evidence>
<feature type="region of interest" description="Disordered" evidence="1">
    <location>
        <begin position="476"/>
        <end position="507"/>
    </location>
</feature>
<dbReference type="Proteomes" id="UP000008064">
    <property type="component" value="Unassembled WGS sequence"/>
</dbReference>